<reference evidence="2 3" key="1">
    <citation type="submission" date="2021-01" db="EMBL/GenBank/DDBJ databases">
        <title>Whole genome shotgun sequence of Catellatospora chokoriensis NBRC 107358.</title>
        <authorList>
            <person name="Komaki H."/>
            <person name="Tamura T."/>
        </authorList>
    </citation>
    <scope>NUCLEOTIDE SEQUENCE [LARGE SCALE GENOMIC DNA]</scope>
    <source>
        <strain evidence="2 3">NBRC 107358</strain>
    </source>
</reference>
<dbReference type="InterPro" id="IPR024344">
    <property type="entry name" value="MDMPI_metal-binding"/>
</dbReference>
<dbReference type="EMBL" id="BONG01000001">
    <property type="protein sequence ID" value="GIF86626.1"/>
    <property type="molecule type" value="Genomic_DNA"/>
</dbReference>
<organism evidence="2 3">
    <name type="scientific">Catellatospora chokoriensis</name>
    <dbReference type="NCBI Taxonomy" id="310353"/>
    <lineage>
        <taxon>Bacteria</taxon>
        <taxon>Bacillati</taxon>
        <taxon>Actinomycetota</taxon>
        <taxon>Actinomycetes</taxon>
        <taxon>Micromonosporales</taxon>
        <taxon>Micromonosporaceae</taxon>
        <taxon>Catellatospora</taxon>
    </lineage>
</organism>
<sequence>MSAVREAYLQAATSVATLVGDPAVAAAWAKPGALAGFTVAGLAGHLAAQVVNVPRVLRAPAPDGPPVALADHYGRVRWIGADLDADVNVQIRQGGEAVAGGGPVALVEQIRLAVSELRALLAEEHADRLVSPPAGPWAMGLDDFLVTRLMEITVHSDDLAYSVGVPTPDQPPTVFGPVLALLGELAVRRHGQAAVIRALSRAERAPESITAF</sequence>
<dbReference type="GO" id="GO:0046872">
    <property type="term" value="F:metal ion binding"/>
    <property type="evidence" value="ECO:0007669"/>
    <property type="project" value="InterPro"/>
</dbReference>
<evidence type="ECO:0000313" key="2">
    <source>
        <dbReference type="EMBL" id="GIF86626.1"/>
    </source>
</evidence>
<dbReference type="InterPro" id="IPR034660">
    <property type="entry name" value="DinB/YfiT-like"/>
</dbReference>
<name>A0A8J3JTA9_9ACTN</name>
<evidence type="ECO:0000313" key="3">
    <source>
        <dbReference type="Proteomes" id="UP000619293"/>
    </source>
</evidence>
<protein>
    <recommendedName>
        <fullName evidence="1">Mycothiol-dependent maleylpyruvate isomerase metal-binding domain-containing protein</fullName>
    </recommendedName>
</protein>
<dbReference type="SUPFAM" id="SSF109854">
    <property type="entry name" value="DinB/YfiT-like putative metalloenzymes"/>
    <property type="match status" value="1"/>
</dbReference>
<dbReference type="Gene3D" id="1.20.120.450">
    <property type="entry name" value="dinb family like domain"/>
    <property type="match status" value="1"/>
</dbReference>
<accession>A0A8J3JTA9</accession>
<feature type="domain" description="Mycothiol-dependent maleylpyruvate isomerase metal-binding" evidence="1">
    <location>
        <begin position="10"/>
        <end position="160"/>
    </location>
</feature>
<evidence type="ECO:0000259" key="1">
    <source>
        <dbReference type="Pfam" id="PF11716"/>
    </source>
</evidence>
<dbReference type="Pfam" id="PF11716">
    <property type="entry name" value="MDMPI_N"/>
    <property type="match status" value="1"/>
</dbReference>
<dbReference type="AlphaFoldDB" id="A0A8J3JTA9"/>
<gene>
    <name evidence="2" type="ORF">Cch02nite_00700</name>
</gene>
<keyword evidence="3" id="KW-1185">Reference proteome</keyword>
<comment type="caution">
    <text evidence="2">The sequence shown here is derived from an EMBL/GenBank/DDBJ whole genome shotgun (WGS) entry which is preliminary data.</text>
</comment>
<proteinExistence type="predicted"/>
<dbReference type="Proteomes" id="UP000619293">
    <property type="component" value="Unassembled WGS sequence"/>
</dbReference>
<dbReference type="RefSeq" id="WP_191841057.1">
    <property type="nucleotide sequence ID" value="NZ_BAAALB010000004.1"/>
</dbReference>